<dbReference type="PANTHER" id="PTHR30160:SF15">
    <property type="entry name" value="GLYCOSYLTRANSFERASE HI_0523-RELATED"/>
    <property type="match status" value="1"/>
</dbReference>
<dbReference type="GO" id="GO:0008713">
    <property type="term" value="F:ADP-heptose-lipopolysaccharide heptosyltransferase activity"/>
    <property type="evidence" value="ECO:0007669"/>
    <property type="project" value="TreeGrafter"/>
</dbReference>
<gene>
    <name evidence="3" type="ORF">EDC46_0081</name>
</gene>
<accession>A0A3N4VWB7</accession>
<sequence>MKKFLQKIRLKLGKVILDHKKHHSLTEISLIRKIIFLRQDGKIGDYIISSFIFRELKKQNPNIYIAVVCSTKIQYLFRQNSFVDKIYTVKTKDIINYIQVSNKIRADKYDILIDPTVFIRNRDLLLIKLIGAKVNIGYQKQDYKIFDESINDINIHFSQVYEKILNRMEFKNINTDYDIPSNLVSQRNIEEFLEENNIHKFIAINFFGASSSRSFNDESIKILLNHITSKISTPIILLIYPTITEKVKKFILSYSNIYLYEKTQTIFDNIEIIKKSYLVISPDTSIIHIAVGLNKPIIAFYSNDNENFIHWHPKSNNTIQILRYNKNINEIKPEQLKLEWLSW</sequence>
<dbReference type="GO" id="GO:0009244">
    <property type="term" value="P:lipopolysaccharide core region biosynthetic process"/>
    <property type="evidence" value="ECO:0007669"/>
    <property type="project" value="TreeGrafter"/>
</dbReference>
<dbReference type="SUPFAM" id="SSF53756">
    <property type="entry name" value="UDP-Glycosyltransferase/glycogen phosphorylase"/>
    <property type="match status" value="1"/>
</dbReference>
<keyword evidence="2 3" id="KW-0808">Transferase</keyword>
<dbReference type="PANTHER" id="PTHR30160">
    <property type="entry name" value="TETRAACYLDISACCHARIDE 4'-KINASE-RELATED"/>
    <property type="match status" value="1"/>
</dbReference>
<reference evidence="3 4" key="1">
    <citation type="submission" date="2018-11" db="EMBL/GenBank/DDBJ databases">
        <title>Genomic Encyclopedia of Type Strains, Phase IV (KMG-IV): sequencing the most valuable type-strain genomes for metagenomic binning, comparative biology and taxonomic classification.</title>
        <authorList>
            <person name="Goeker M."/>
        </authorList>
    </citation>
    <scope>NUCLEOTIDE SEQUENCE [LARGE SCALE GENOMIC DNA]</scope>
    <source>
        <strain evidence="3 4">DSM 27238</strain>
    </source>
</reference>
<evidence type="ECO:0000256" key="2">
    <source>
        <dbReference type="ARBA" id="ARBA00022679"/>
    </source>
</evidence>
<comment type="caution">
    <text evidence="3">The sequence shown here is derived from an EMBL/GenBank/DDBJ whole genome shotgun (WGS) entry which is preliminary data.</text>
</comment>
<keyword evidence="4" id="KW-1185">Reference proteome</keyword>
<dbReference type="InterPro" id="IPR051199">
    <property type="entry name" value="LPS_LOS_Heptosyltrfase"/>
</dbReference>
<proteinExistence type="predicted"/>
<dbReference type="Pfam" id="PF01075">
    <property type="entry name" value="Glyco_transf_9"/>
    <property type="match status" value="1"/>
</dbReference>
<dbReference type="EMBL" id="RKQP01000001">
    <property type="protein sequence ID" value="RPE85703.1"/>
    <property type="molecule type" value="Genomic_DNA"/>
</dbReference>
<dbReference type="AlphaFoldDB" id="A0A3N4VWB7"/>
<evidence type="ECO:0000256" key="1">
    <source>
        <dbReference type="ARBA" id="ARBA00022676"/>
    </source>
</evidence>
<dbReference type="InterPro" id="IPR002201">
    <property type="entry name" value="Glyco_trans_9"/>
</dbReference>
<evidence type="ECO:0000313" key="4">
    <source>
        <dbReference type="Proteomes" id="UP000281691"/>
    </source>
</evidence>
<organism evidence="3 4">
    <name type="scientific">Vespertiliibacter pulmonis</name>
    <dbReference type="NCBI Taxonomy" id="1443036"/>
    <lineage>
        <taxon>Bacteria</taxon>
        <taxon>Pseudomonadati</taxon>
        <taxon>Pseudomonadota</taxon>
        <taxon>Gammaproteobacteria</taxon>
        <taxon>Pasteurellales</taxon>
        <taxon>Pasteurellaceae</taxon>
        <taxon>Vespertiliibacter</taxon>
    </lineage>
</organism>
<dbReference type="OrthoDB" id="89608at2"/>
<evidence type="ECO:0000313" key="3">
    <source>
        <dbReference type="EMBL" id="RPE85703.1"/>
    </source>
</evidence>
<dbReference type="GO" id="GO:0005829">
    <property type="term" value="C:cytosol"/>
    <property type="evidence" value="ECO:0007669"/>
    <property type="project" value="TreeGrafter"/>
</dbReference>
<protein>
    <submittedName>
        <fullName evidence="3">ADP-heptose:LPS heptosyltransferase</fullName>
    </submittedName>
</protein>
<name>A0A3N4VWB7_9PAST</name>
<dbReference type="Gene3D" id="3.40.50.2000">
    <property type="entry name" value="Glycogen Phosphorylase B"/>
    <property type="match status" value="2"/>
</dbReference>
<dbReference type="RefSeq" id="WP_124210288.1">
    <property type="nucleotide sequence ID" value="NZ_CP016615.1"/>
</dbReference>
<dbReference type="Proteomes" id="UP000281691">
    <property type="component" value="Unassembled WGS sequence"/>
</dbReference>
<keyword evidence="1" id="KW-0328">Glycosyltransferase</keyword>